<keyword evidence="3" id="KW-1185">Reference proteome</keyword>
<evidence type="ECO:0000256" key="1">
    <source>
        <dbReference type="SAM" id="MobiDB-lite"/>
    </source>
</evidence>
<evidence type="ECO:0000313" key="3">
    <source>
        <dbReference type="Proteomes" id="UP000093000"/>
    </source>
</evidence>
<feature type="region of interest" description="Disordered" evidence="1">
    <location>
        <begin position="38"/>
        <end position="59"/>
    </location>
</feature>
<dbReference type="AlphaFoldDB" id="A0A1C7MZA7"/>
<name>A0A1C7MZA7_9FUNG</name>
<sequence length="102" mass="12007">MNYMQNGDNVEQTKTLPEQAFTREQVIAILQEFQQRQGQQEMEENWRGPNLPKGIADDLDNTPFHEVLQTLKSFKRNVEKYNNKERIKPESINPNFTNQLKG</sequence>
<gene>
    <name evidence="2" type="ORF">A0J61_10203</name>
</gene>
<dbReference type="InParanoid" id="A0A1C7MZA7"/>
<evidence type="ECO:0000313" key="2">
    <source>
        <dbReference type="EMBL" id="OBZ81749.1"/>
    </source>
</evidence>
<protein>
    <submittedName>
        <fullName evidence="2">Uncharacterized protein</fullName>
    </submittedName>
</protein>
<accession>A0A1C7MZA7</accession>
<organism evidence="2 3">
    <name type="scientific">Choanephora cucurbitarum</name>
    <dbReference type="NCBI Taxonomy" id="101091"/>
    <lineage>
        <taxon>Eukaryota</taxon>
        <taxon>Fungi</taxon>
        <taxon>Fungi incertae sedis</taxon>
        <taxon>Mucoromycota</taxon>
        <taxon>Mucoromycotina</taxon>
        <taxon>Mucoromycetes</taxon>
        <taxon>Mucorales</taxon>
        <taxon>Mucorineae</taxon>
        <taxon>Choanephoraceae</taxon>
        <taxon>Choanephoroideae</taxon>
        <taxon>Choanephora</taxon>
    </lineage>
</organism>
<dbReference type="Proteomes" id="UP000093000">
    <property type="component" value="Unassembled WGS sequence"/>
</dbReference>
<comment type="caution">
    <text evidence="2">The sequence shown here is derived from an EMBL/GenBank/DDBJ whole genome shotgun (WGS) entry which is preliminary data.</text>
</comment>
<dbReference type="EMBL" id="LUGH01001071">
    <property type="protein sequence ID" value="OBZ81749.1"/>
    <property type="molecule type" value="Genomic_DNA"/>
</dbReference>
<reference evidence="2 3" key="1">
    <citation type="submission" date="2016-03" db="EMBL/GenBank/DDBJ databases">
        <title>Choanephora cucurbitarum.</title>
        <authorList>
            <person name="Min B."/>
            <person name="Park H."/>
            <person name="Park J.-H."/>
            <person name="Shin H.-D."/>
            <person name="Choi I.-G."/>
        </authorList>
    </citation>
    <scope>NUCLEOTIDE SEQUENCE [LARGE SCALE GENOMIC DNA]</scope>
    <source>
        <strain evidence="2 3">KUS-F28377</strain>
    </source>
</reference>
<proteinExistence type="predicted"/>